<evidence type="ECO:0000256" key="2">
    <source>
        <dbReference type="ARBA" id="ARBA00012438"/>
    </source>
</evidence>
<evidence type="ECO:0000256" key="3">
    <source>
        <dbReference type="ARBA" id="ARBA00022553"/>
    </source>
</evidence>
<evidence type="ECO:0000313" key="11">
    <source>
        <dbReference type="EMBL" id="MVT26466.1"/>
    </source>
</evidence>
<feature type="transmembrane region" description="Helical" evidence="9">
    <location>
        <begin position="156"/>
        <end position="178"/>
    </location>
</feature>
<reference evidence="11 12" key="1">
    <citation type="submission" date="2019-12" db="EMBL/GenBank/DDBJ databases">
        <title>Nesterenkonia muleiensis sp. nov., a novel actinobacterium isolated from sap of Populus euphratica.</title>
        <authorList>
            <person name="Wang R."/>
        </authorList>
    </citation>
    <scope>NUCLEOTIDE SEQUENCE [LARGE SCALE GENOMIC DNA]</scope>
    <source>
        <strain evidence="11 12">F10</strain>
    </source>
</reference>
<evidence type="ECO:0000256" key="9">
    <source>
        <dbReference type="SAM" id="Phobius"/>
    </source>
</evidence>
<evidence type="ECO:0000256" key="5">
    <source>
        <dbReference type="ARBA" id="ARBA00022741"/>
    </source>
</evidence>
<gene>
    <name evidence="11" type="ORF">GNZ21_08885</name>
</gene>
<dbReference type="GO" id="GO:0005524">
    <property type="term" value="F:ATP binding"/>
    <property type="evidence" value="ECO:0007669"/>
    <property type="project" value="UniProtKB-KW"/>
</dbReference>
<evidence type="ECO:0000256" key="6">
    <source>
        <dbReference type="ARBA" id="ARBA00022777"/>
    </source>
</evidence>
<feature type="transmembrane region" description="Helical" evidence="9">
    <location>
        <begin position="36"/>
        <end position="53"/>
    </location>
</feature>
<dbReference type="PANTHER" id="PTHR24421:SF10">
    <property type="entry name" value="NITRATE_NITRITE SENSOR PROTEIN NARQ"/>
    <property type="match status" value="1"/>
</dbReference>
<dbReference type="AlphaFoldDB" id="A0A7K1UJ84"/>
<keyword evidence="6 11" id="KW-0418">Kinase</keyword>
<keyword evidence="4" id="KW-0808">Transferase</keyword>
<comment type="catalytic activity">
    <reaction evidence="1">
        <text>ATP + protein L-histidine = ADP + protein N-phospho-L-histidine.</text>
        <dbReference type="EC" id="2.7.13.3"/>
    </reaction>
</comment>
<keyword evidence="7" id="KW-0067">ATP-binding</keyword>
<evidence type="ECO:0000256" key="8">
    <source>
        <dbReference type="ARBA" id="ARBA00023012"/>
    </source>
</evidence>
<name>A0A7K1UJ84_9MICC</name>
<feature type="domain" description="Histidine kinase/HSP90-like ATPase" evidence="10">
    <location>
        <begin position="316"/>
        <end position="408"/>
    </location>
</feature>
<dbReference type="SMART" id="SM00387">
    <property type="entry name" value="HATPase_c"/>
    <property type="match status" value="1"/>
</dbReference>
<dbReference type="EMBL" id="WRPM01000064">
    <property type="protein sequence ID" value="MVT26466.1"/>
    <property type="molecule type" value="Genomic_DNA"/>
</dbReference>
<evidence type="ECO:0000256" key="4">
    <source>
        <dbReference type="ARBA" id="ARBA00022679"/>
    </source>
</evidence>
<keyword evidence="12" id="KW-1185">Reference proteome</keyword>
<feature type="transmembrane region" description="Helical" evidence="9">
    <location>
        <begin position="86"/>
        <end position="107"/>
    </location>
</feature>
<dbReference type="InterPro" id="IPR036890">
    <property type="entry name" value="HATPase_C_sf"/>
</dbReference>
<dbReference type="Pfam" id="PF02518">
    <property type="entry name" value="HATPase_c"/>
    <property type="match status" value="1"/>
</dbReference>
<keyword evidence="3" id="KW-0597">Phosphoprotein</keyword>
<keyword evidence="9" id="KW-0812">Transmembrane</keyword>
<keyword evidence="8" id="KW-0902">Two-component regulatory system</keyword>
<dbReference type="Gene3D" id="1.20.5.1930">
    <property type="match status" value="1"/>
</dbReference>
<dbReference type="GO" id="GO:0046983">
    <property type="term" value="F:protein dimerization activity"/>
    <property type="evidence" value="ECO:0007669"/>
    <property type="project" value="InterPro"/>
</dbReference>
<keyword evidence="5" id="KW-0547">Nucleotide-binding</keyword>
<evidence type="ECO:0000256" key="7">
    <source>
        <dbReference type="ARBA" id="ARBA00022840"/>
    </source>
</evidence>
<dbReference type="Proteomes" id="UP000460157">
    <property type="component" value="Unassembled WGS sequence"/>
</dbReference>
<evidence type="ECO:0000259" key="10">
    <source>
        <dbReference type="SMART" id="SM00387"/>
    </source>
</evidence>
<sequence>MAPAPYTSAMAITLTSVAPPGAVERVRTWFTERPRMADAALSVALMVVLGWMIQAEQGGFRVPDTLAYVCAFALGALLMLRRSFPLLVLFLSLVILLAYSSLGYPNIGLGIPLAPALYSAAERHRLRWPVTIVGLLLFLIFAAGLAAAYVRETDTHLLSLFIYTLAPEIALMAAVIALGDSLRSRRELAERSARVIEATAQQERALAQAVAATERADIARELHDTLGHQTTVISMHTDVAAEALPHKPEAAQRALSVIADTSRQMMSQLRDTVQTLREHEVRPPLLSIRALETTVFANSPLEIDADIAVPHQYQHNVEAAAYRIVQEALTNTAKHSTAGTVQVQIRPQGSSLEVKVCDPGPPRGQLGSISSGMGILGMKERVAALGGTLEAGPKDLGFQVRALLPVSAESWQKEAAPA</sequence>
<organism evidence="11 12">
    <name type="scientific">Nesterenkonia alkaliphila</name>
    <dbReference type="NCBI Taxonomy" id="1463631"/>
    <lineage>
        <taxon>Bacteria</taxon>
        <taxon>Bacillati</taxon>
        <taxon>Actinomycetota</taxon>
        <taxon>Actinomycetes</taxon>
        <taxon>Micrococcales</taxon>
        <taxon>Micrococcaceae</taxon>
        <taxon>Nesterenkonia</taxon>
    </lineage>
</organism>
<comment type="caution">
    <text evidence="11">The sequence shown here is derived from an EMBL/GenBank/DDBJ whole genome shotgun (WGS) entry which is preliminary data.</text>
</comment>
<keyword evidence="9" id="KW-1133">Transmembrane helix</keyword>
<dbReference type="Gene3D" id="3.30.565.10">
    <property type="entry name" value="Histidine kinase-like ATPase, C-terminal domain"/>
    <property type="match status" value="1"/>
</dbReference>
<keyword evidence="9" id="KW-0472">Membrane</keyword>
<protein>
    <recommendedName>
        <fullName evidence="2">histidine kinase</fullName>
        <ecNumber evidence="2">2.7.13.3</ecNumber>
    </recommendedName>
</protein>
<evidence type="ECO:0000313" key="12">
    <source>
        <dbReference type="Proteomes" id="UP000460157"/>
    </source>
</evidence>
<dbReference type="InterPro" id="IPR055558">
    <property type="entry name" value="DUF7134"/>
</dbReference>
<proteinExistence type="predicted"/>
<feature type="transmembrane region" description="Helical" evidence="9">
    <location>
        <begin position="128"/>
        <end position="150"/>
    </location>
</feature>
<dbReference type="EC" id="2.7.13.3" evidence="2"/>
<dbReference type="InterPro" id="IPR050482">
    <property type="entry name" value="Sensor_HK_TwoCompSys"/>
</dbReference>
<dbReference type="SUPFAM" id="SSF55874">
    <property type="entry name" value="ATPase domain of HSP90 chaperone/DNA topoisomerase II/histidine kinase"/>
    <property type="match status" value="1"/>
</dbReference>
<dbReference type="InterPro" id="IPR003594">
    <property type="entry name" value="HATPase_dom"/>
</dbReference>
<dbReference type="InterPro" id="IPR011712">
    <property type="entry name" value="Sig_transdc_His_kin_sub3_dim/P"/>
</dbReference>
<accession>A0A7K1UJ84</accession>
<dbReference type="Pfam" id="PF23539">
    <property type="entry name" value="DUF7134"/>
    <property type="match status" value="1"/>
</dbReference>
<dbReference type="Pfam" id="PF07730">
    <property type="entry name" value="HisKA_3"/>
    <property type="match status" value="1"/>
</dbReference>
<dbReference type="GO" id="GO:0016020">
    <property type="term" value="C:membrane"/>
    <property type="evidence" value="ECO:0007669"/>
    <property type="project" value="InterPro"/>
</dbReference>
<dbReference type="GO" id="GO:0000155">
    <property type="term" value="F:phosphorelay sensor kinase activity"/>
    <property type="evidence" value="ECO:0007669"/>
    <property type="project" value="InterPro"/>
</dbReference>
<feature type="transmembrane region" description="Helical" evidence="9">
    <location>
        <begin position="65"/>
        <end position="80"/>
    </location>
</feature>
<dbReference type="PANTHER" id="PTHR24421">
    <property type="entry name" value="NITRATE/NITRITE SENSOR PROTEIN NARX-RELATED"/>
    <property type="match status" value="1"/>
</dbReference>
<dbReference type="CDD" id="cd16917">
    <property type="entry name" value="HATPase_UhpB-NarQ-NarX-like"/>
    <property type="match status" value="1"/>
</dbReference>
<evidence type="ECO:0000256" key="1">
    <source>
        <dbReference type="ARBA" id="ARBA00000085"/>
    </source>
</evidence>